<evidence type="ECO:0000259" key="2">
    <source>
        <dbReference type="Pfam" id="PF10081"/>
    </source>
</evidence>
<feature type="transmembrane region" description="Helical" evidence="1">
    <location>
        <begin position="94"/>
        <end position="115"/>
    </location>
</feature>
<feature type="domain" description="Alpha/beta-hydrolase N-terminal" evidence="3">
    <location>
        <begin position="45"/>
        <end position="252"/>
    </location>
</feature>
<dbReference type="Pfam" id="PF10081">
    <property type="entry name" value="Abhydrolase_9"/>
    <property type="match status" value="1"/>
</dbReference>
<keyword evidence="1" id="KW-1133">Transmembrane helix</keyword>
<dbReference type="Pfam" id="PF15420">
    <property type="entry name" value="Abhydrolase_9_N"/>
    <property type="match status" value="1"/>
</dbReference>
<proteinExistence type="predicted"/>
<dbReference type="InterPro" id="IPR027788">
    <property type="entry name" value="Alpha/beta-hydrolase_N_dom"/>
</dbReference>
<keyword evidence="1" id="KW-0472">Membrane</keyword>
<sequence length="573" mass="61676">MTSRSGDTPTQGRAPFRQYFGFLLRGTGLRALPLSLALAFLAASLTPSLMPRGAVLQGVLGGIVMGVGYALGVVMLAAWAYLGLPHAGARRLAILRLSVLAPAAVLLLWCLASVARWQSSVREAVGMTPVDTTHGWTILGLAVLLFATLLGVGRAVLWAFDAIRRRLFPIMPVRVANVAGAVLVAFLVLVITRDGVVGFLLRSADEAFAEAAAFFDADVPPPPGVLASGSTASLVDWEAMGVEGRDFVMRGPDRDGIAAFTGRPAMAPIRVYVGREQAETPQERAAVALAELIRVGGFDRATMVIAMPTGTGWLDPGATAPLEYLLGGDIATVSVQYSYLNSPLALIFETESGPEQSVALMRAVTGYWRDLDPDTRPRLFLHGLSLGAWSSMQAVDLFEMVNDPIDGALWAGPPFPSRLWQNATARRDPGSPYVLPVVGDGRLVRFVDQREAISSEGWGAMRVVFLQYASDPIVFYEPGAAFRKPEWMKEPPGQGVSPLVRWIPVVTMLQLALDMAIATSVPDGHGHNYIAEDYITAWVAVLGIEDWEPSDLHRLRDHCRLGRGEGCGIDTRP</sequence>
<feature type="domain" description="Alpha/beta-hydrolase catalytic" evidence="2">
    <location>
        <begin position="269"/>
        <end position="555"/>
    </location>
</feature>
<feature type="transmembrane region" description="Helical" evidence="1">
    <location>
        <begin position="20"/>
        <end position="43"/>
    </location>
</feature>
<gene>
    <name evidence="4" type="ORF">NHG85_01295</name>
</gene>
<keyword evidence="1" id="KW-0812">Transmembrane</keyword>
<dbReference type="PIRSF" id="PIRSF007542">
    <property type="entry name" value="UCP007542"/>
    <property type="match status" value="1"/>
</dbReference>
<dbReference type="RefSeq" id="WP_253329053.1">
    <property type="nucleotide sequence ID" value="NZ_JAMYXC010000021.1"/>
</dbReference>
<dbReference type="InterPro" id="IPR012037">
    <property type="entry name" value="Alpha/beta-hydrolase_fam"/>
</dbReference>
<dbReference type="AlphaFoldDB" id="A0A9X2JMR3"/>
<organism evidence="4 5">
    <name type="scientific">Limimaricola litoreus</name>
    <dbReference type="NCBI Taxonomy" id="2955316"/>
    <lineage>
        <taxon>Bacteria</taxon>
        <taxon>Pseudomonadati</taxon>
        <taxon>Pseudomonadota</taxon>
        <taxon>Alphaproteobacteria</taxon>
        <taxon>Rhodobacterales</taxon>
        <taxon>Paracoccaceae</taxon>
        <taxon>Limimaricola</taxon>
    </lineage>
</organism>
<evidence type="ECO:0000259" key="3">
    <source>
        <dbReference type="Pfam" id="PF15420"/>
    </source>
</evidence>
<dbReference type="Proteomes" id="UP001139477">
    <property type="component" value="Unassembled WGS sequence"/>
</dbReference>
<evidence type="ECO:0000313" key="4">
    <source>
        <dbReference type="EMBL" id="MCP1167173.1"/>
    </source>
</evidence>
<reference evidence="4" key="1">
    <citation type="submission" date="2022-06" db="EMBL/GenBank/DDBJ databases">
        <title>Limimaricola sediminis sp. nov., isolated from an intertidal sediment.</title>
        <authorList>
            <person name="Shao X."/>
        </authorList>
    </citation>
    <scope>NUCLEOTIDE SEQUENCE</scope>
    <source>
        <strain evidence="4">ASW11-118</strain>
    </source>
</reference>
<comment type="caution">
    <text evidence="4">The sequence shown here is derived from an EMBL/GenBank/DDBJ whole genome shotgun (WGS) entry which is preliminary data.</text>
</comment>
<evidence type="ECO:0000256" key="1">
    <source>
        <dbReference type="SAM" id="Phobius"/>
    </source>
</evidence>
<protein>
    <submittedName>
        <fullName evidence="4">Alpha/beta-hydrolase family protein</fullName>
    </submittedName>
</protein>
<feature type="transmembrane region" description="Helical" evidence="1">
    <location>
        <begin position="135"/>
        <end position="160"/>
    </location>
</feature>
<keyword evidence="5" id="KW-1185">Reference proteome</keyword>
<evidence type="ECO:0000313" key="5">
    <source>
        <dbReference type="Proteomes" id="UP001139477"/>
    </source>
</evidence>
<name>A0A9X2JMR3_9RHOB</name>
<dbReference type="InterPro" id="IPR027787">
    <property type="entry name" value="Alpha/beta-hydrolase_catalytic"/>
</dbReference>
<accession>A0A9X2JMR3</accession>
<dbReference type="EMBL" id="JAMYXC010000021">
    <property type="protein sequence ID" value="MCP1167173.1"/>
    <property type="molecule type" value="Genomic_DNA"/>
</dbReference>
<feature type="transmembrane region" description="Helical" evidence="1">
    <location>
        <begin position="172"/>
        <end position="192"/>
    </location>
</feature>
<feature type="transmembrane region" description="Helical" evidence="1">
    <location>
        <begin position="55"/>
        <end position="82"/>
    </location>
</feature>